<evidence type="ECO:0008006" key="5">
    <source>
        <dbReference type="Google" id="ProtNLM"/>
    </source>
</evidence>
<dbReference type="Proteomes" id="UP000321317">
    <property type="component" value="Unassembled WGS sequence"/>
</dbReference>
<dbReference type="Proteomes" id="UP000306813">
    <property type="component" value="Unassembled WGS sequence"/>
</dbReference>
<keyword evidence="4" id="KW-1185">Reference proteome</keyword>
<dbReference type="GeneID" id="52036728"/>
<comment type="caution">
    <text evidence="1">The sequence shown here is derived from an EMBL/GenBank/DDBJ whole genome shotgun (WGS) entry which is preliminary data.</text>
</comment>
<evidence type="ECO:0000313" key="2">
    <source>
        <dbReference type="EMBL" id="TXK54265.1"/>
    </source>
</evidence>
<evidence type="ECO:0000313" key="1">
    <source>
        <dbReference type="EMBL" id="TNB56501.1"/>
    </source>
</evidence>
<dbReference type="KEGG" id="chv:CHELV3228_0824"/>
<dbReference type="AlphaFoldDB" id="A0AAX2UHD6"/>
<reference evidence="1 3" key="1">
    <citation type="submission" date="2019-05" db="EMBL/GenBank/DDBJ databases">
        <title>Draft genomes of eight strains of Campylobacter helveticus isolated from cats and a dog in New Zealand.</title>
        <authorList>
            <person name="Bojanic K."/>
            <person name="Midwinter A.C."/>
            <person name="Biggs P.J."/>
            <person name="Acke E."/>
            <person name="Cornelius A.J."/>
            <person name="Marshall J.C."/>
        </authorList>
    </citation>
    <scope>NUCLEOTIDE SEQUENCE [LARGE SCALE GENOMIC DNA]</scope>
    <source>
        <strain evidence="1 3">ACP123b</strain>
    </source>
</reference>
<sequence>MLVDKVQNNNSFFNAKIKEKEKSAEEFQATLNEIKDKQEQEKLVKKEDKGLVNQDLDLSALQDGFSMQAWQKLRESQYRKNEETMLNKLFSVIDSNNANR</sequence>
<organism evidence="1 3">
    <name type="scientific">Campylobacter helveticus</name>
    <dbReference type="NCBI Taxonomy" id="28898"/>
    <lineage>
        <taxon>Bacteria</taxon>
        <taxon>Pseudomonadati</taxon>
        <taxon>Campylobacterota</taxon>
        <taxon>Epsilonproteobacteria</taxon>
        <taxon>Campylobacterales</taxon>
        <taxon>Campylobacteraceae</taxon>
        <taxon>Campylobacter</taxon>
    </lineage>
</organism>
<protein>
    <recommendedName>
        <fullName evidence="5">Invasion antigen C</fullName>
    </recommendedName>
</protein>
<reference evidence="2 4" key="2">
    <citation type="submission" date="2019-08" db="EMBL/GenBank/DDBJ databases">
        <title>Rapid identification of Enteric Bacteria from Whole Genome Sequences (WGS) using Average Nucleotide Identity (ANI).</title>
        <authorList>
            <person name="Lane C."/>
        </authorList>
    </citation>
    <scope>NUCLEOTIDE SEQUENCE [LARGE SCALE GENOMIC DNA]</scope>
    <source>
        <strain evidence="2 4">D4984</strain>
    </source>
</reference>
<evidence type="ECO:0000313" key="3">
    <source>
        <dbReference type="Proteomes" id="UP000306813"/>
    </source>
</evidence>
<dbReference type="RefSeq" id="WP_082199669.1">
    <property type="nucleotide sequence ID" value="NZ_CAUWMG010000025.1"/>
</dbReference>
<gene>
    <name evidence="1" type="ORF">FDW42_07365</name>
    <name evidence="2" type="ORF">FVD16_09590</name>
</gene>
<dbReference type="EMBL" id="VDBS01000054">
    <property type="protein sequence ID" value="TNB56501.1"/>
    <property type="molecule type" value="Genomic_DNA"/>
</dbReference>
<name>A0AAX2UHD6_9BACT</name>
<dbReference type="EMBL" id="VRMA01000077">
    <property type="protein sequence ID" value="TXK54265.1"/>
    <property type="molecule type" value="Genomic_DNA"/>
</dbReference>
<accession>A0AAX2UHD6</accession>
<evidence type="ECO:0000313" key="4">
    <source>
        <dbReference type="Proteomes" id="UP000321317"/>
    </source>
</evidence>
<proteinExistence type="predicted"/>